<proteinExistence type="predicted"/>
<organism evidence="1 2">
    <name type="scientific">Limnoglobus roseus</name>
    <dbReference type="NCBI Taxonomy" id="2598579"/>
    <lineage>
        <taxon>Bacteria</taxon>
        <taxon>Pseudomonadati</taxon>
        <taxon>Planctomycetota</taxon>
        <taxon>Planctomycetia</taxon>
        <taxon>Gemmatales</taxon>
        <taxon>Gemmataceae</taxon>
        <taxon>Limnoglobus</taxon>
    </lineage>
</organism>
<dbReference type="AlphaFoldDB" id="A0A5C1ANS7"/>
<name>A0A5C1ANS7_9BACT</name>
<evidence type="ECO:0000313" key="2">
    <source>
        <dbReference type="Proteomes" id="UP000324974"/>
    </source>
</evidence>
<protein>
    <submittedName>
        <fullName evidence="1">Uncharacterized protein</fullName>
    </submittedName>
</protein>
<dbReference type="Proteomes" id="UP000324974">
    <property type="component" value="Chromosome"/>
</dbReference>
<keyword evidence="2" id="KW-1185">Reference proteome</keyword>
<dbReference type="EMBL" id="CP042425">
    <property type="protein sequence ID" value="QEL18518.1"/>
    <property type="molecule type" value="Genomic_DNA"/>
</dbReference>
<sequence>MPFVTRLIQGEDFDVTMTTDDGSDQWTGRTLTFEMVSPAGAQITVEGTVLTGGAQVLFRKPGPTITVAWPLGSWTVDVWSAAAGSRDWIDGGTMIVERRTLPQ</sequence>
<evidence type="ECO:0000313" key="1">
    <source>
        <dbReference type="EMBL" id="QEL18518.1"/>
    </source>
</evidence>
<gene>
    <name evidence="1" type="ORF">PX52LOC_05545</name>
</gene>
<dbReference type="KEGG" id="lrs:PX52LOC_05545"/>
<accession>A0A5C1ANS7</accession>
<reference evidence="2" key="1">
    <citation type="submission" date="2019-08" db="EMBL/GenBank/DDBJ databases">
        <title>Limnoglobus roseus gen. nov., sp. nov., a novel freshwater planctomycete with a giant genome from the family Gemmataceae.</title>
        <authorList>
            <person name="Kulichevskaya I.S."/>
            <person name="Naumoff D.G."/>
            <person name="Miroshnikov K."/>
            <person name="Ivanova A."/>
            <person name="Philippov D.A."/>
            <person name="Hakobyan A."/>
            <person name="Rijpstra I.C."/>
            <person name="Sinninghe Damste J.S."/>
            <person name="Liesack W."/>
            <person name="Dedysh S.N."/>
        </authorList>
    </citation>
    <scope>NUCLEOTIDE SEQUENCE [LARGE SCALE GENOMIC DNA]</scope>
    <source>
        <strain evidence="2">PX52</strain>
    </source>
</reference>